<evidence type="ECO:0000259" key="5">
    <source>
        <dbReference type="PROSITE" id="PS51898"/>
    </source>
</evidence>
<dbReference type="RefSeq" id="WP_154483515.1">
    <property type="nucleotide sequence ID" value="NZ_VULR01000004.1"/>
</dbReference>
<evidence type="ECO:0000256" key="1">
    <source>
        <dbReference type="ARBA" id="ARBA00022908"/>
    </source>
</evidence>
<dbReference type="PROSITE" id="PS51898">
    <property type="entry name" value="TYR_RECOMBINASE"/>
    <property type="match status" value="1"/>
</dbReference>
<dbReference type="PANTHER" id="PTHR30349:SF81">
    <property type="entry name" value="TYROSINE RECOMBINASE XERC"/>
    <property type="match status" value="1"/>
</dbReference>
<dbReference type="AlphaFoldDB" id="A0A844FG09"/>
<dbReference type="GO" id="GO:0003677">
    <property type="term" value="F:DNA binding"/>
    <property type="evidence" value="ECO:0007669"/>
    <property type="project" value="UniProtKB-UniRule"/>
</dbReference>
<keyword evidence="3" id="KW-0233">DNA recombination</keyword>
<dbReference type="GO" id="GO:0006310">
    <property type="term" value="P:DNA recombination"/>
    <property type="evidence" value="ECO:0007669"/>
    <property type="project" value="UniProtKB-KW"/>
</dbReference>
<dbReference type="OrthoDB" id="9801717at2"/>
<dbReference type="Gene3D" id="1.10.443.10">
    <property type="entry name" value="Intergrase catalytic core"/>
    <property type="match status" value="1"/>
</dbReference>
<accession>A0A844FG09</accession>
<dbReference type="Proteomes" id="UP000462760">
    <property type="component" value="Unassembled WGS sequence"/>
</dbReference>
<dbReference type="InterPro" id="IPR050090">
    <property type="entry name" value="Tyrosine_recombinase_XerCD"/>
</dbReference>
<dbReference type="NCBIfam" id="NF001399">
    <property type="entry name" value="PRK00283.1"/>
    <property type="match status" value="1"/>
</dbReference>
<evidence type="ECO:0000256" key="2">
    <source>
        <dbReference type="ARBA" id="ARBA00023125"/>
    </source>
</evidence>
<dbReference type="InterPro" id="IPR010998">
    <property type="entry name" value="Integrase_recombinase_N"/>
</dbReference>
<protein>
    <submittedName>
        <fullName evidence="7">Tyrosine recombinase</fullName>
    </submittedName>
</protein>
<dbReference type="InterPro" id="IPR011010">
    <property type="entry name" value="DNA_brk_join_enz"/>
</dbReference>
<dbReference type="GO" id="GO:0015074">
    <property type="term" value="P:DNA integration"/>
    <property type="evidence" value="ECO:0007669"/>
    <property type="project" value="UniProtKB-KW"/>
</dbReference>
<evidence type="ECO:0000256" key="4">
    <source>
        <dbReference type="PROSITE-ProRule" id="PRU01248"/>
    </source>
</evidence>
<keyword evidence="1" id="KW-0229">DNA integration</keyword>
<comment type="caution">
    <text evidence="7">The sequence shown here is derived from an EMBL/GenBank/DDBJ whole genome shotgun (WGS) entry which is preliminary data.</text>
</comment>
<sequence length="295" mass="34302">MDVFINQFLDYIKNEKELSRNTQESYLRDINQFNNYLSKYSSVDLINVNKTIVITYLVYLQKNSKSASTISRNLASLRSFYQYLLNNGVTNIDPTNNLHSPKQEKKAPNILTLKEVDKLLSIPKPNKFKGARDKAMLELLYATGLRVSEIILLDIDNINFKFSNITLEENSDIRIIPLGRTALNYLKIYINKYRNEVLKDTEEKALFINYQGKRLTRQGLWKIIKYYTDKTNINKKITPNTLRDSFAVHLLQNGADLKSVQKILGHSDISTTQKYFFAIDDKKLKEVYNNTHPRA</sequence>
<evidence type="ECO:0000313" key="7">
    <source>
        <dbReference type="EMBL" id="MSS42895.1"/>
    </source>
</evidence>
<dbReference type="InterPro" id="IPR004107">
    <property type="entry name" value="Integrase_SAM-like_N"/>
</dbReference>
<dbReference type="InterPro" id="IPR002104">
    <property type="entry name" value="Integrase_catalytic"/>
</dbReference>
<dbReference type="Gene3D" id="1.10.150.130">
    <property type="match status" value="1"/>
</dbReference>
<feature type="domain" description="Core-binding (CB)" evidence="6">
    <location>
        <begin position="1"/>
        <end position="85"/>
    </location>
</feature>
<evidence type="ECO:0000259" key="6">
    <source>
        <dbReference type="PROSITE" id="PS51900"/>
    </source>
</evidence>
<reference evidence="7 8" key="1">
    <citation type="submission" date="2019-08" db="EMBL/GenBank/DDBJ databases">
        <title>In-depth cultivation of the pig gut microbiome towards novel bacterial diversity and tailored functional studies.</title>
        <authorList>
            <person name="Wylensek D."/>
            <person name="Hitch T.C.A."/>
            <person name="Clavel T."/>
        </authorList>
    </citation>
    <scope>NUCLEOTIDE SEQUENCE [LARGE SCALE GENOMIC DNA]</scope>
    <source>
        <strain evidence="7 8">Med78-601-WT-4W-RMD-3</strain>
    </source>
</reference>
<gene>
    <name evidence="7" type="ORF">FYJ27_03995</name>
</gene>
<keyword evidence="2 4" id="KW-0238">DNA-binding</keyword>
<dbReference type="Pfam" id="PF00589">
    <property type="entry name" value="Phage_integrase"/>
    <property type="match status" value="1"/>
</dbReference>
<evidence type="ECO:0000256" key="3">
    <source>
        <dbReference type="ARBA" id="ARBA00023172"/>
    </source>
</evidence>
<dbReference type="EMBL" id="VULR01000004">
    <property type="protein sequence ID" value="MSS42895.1"/>
    <property type="molecule type" value="Genomic_DNA"/>
</dbReference>
<proteinExistence type="predicted"/>
<dbReference type="CDD" id="cd00798">
    <property type="entry name" value="INT_XerDC_C"/>
    <property type="match status" value="1"/>
</dbReference>
<dbReference type="InterPro" id="IPR044068">
    <property type="entry name" value="CB"/>
</dbReference>
<organism evidence="7 8">
    <name type="scientific">Anaerosalibacter bizertensis</name>
    <dbReference type="NCBI Taxonomy" id="932217"/>
    <lineage>
        <taxon>Bacteria</taxon>
        <taxon>Bacillati</taxon>
        <taxon>Bacillota</taxon>
        <taxon>Tissierellia</taxon>
        <taxon>Tissierellales</taxon>
        <taxon>Sporanaerobacteraceae</taxon>
        <taxon>Anaerosalibacter</taxon>
    </lineage>
</organism>
<dbReference type="PROSITE" id="PS51900">
    <property type="entry name" value="CB"/>
    <property type="match status" value="1"/>
</dbReference>
<dbReference type="PANTHER" id="PTHR30349">
    <property type="entry name" value="PHAGE INTEGRASE-RELATED"/>
    <property type="match status" value="1"/>
</dbReference>
<name>A0A844FG09_9FIRM</name>
<dbReference type="InterPro" id="IPR013762">
    <property type="entry name" value="Integrase-like_cat_sf"/>
</dbReference>
<dbReference type="Pfam" id="PF02899">
    <property type="entry name" value="Phage_int_SAM_1"/>
    <property type="match status" value="1"/>
</dbReference>
<evidence type="ECO:0000313" key="8">
    <source>
        <dbReference type="Proteomes" id="UP000462760"/>
    </source>
</evidence>
<feature type="domain" description="Tyr recombinase" evidence="5">
    <location>
        <begin position="106"/>
        <end position="289"/>
    </location>
</feature>
<dbReference type="SUPFAM" id="SSF56349">
    <property type="entry name" value="DNA breaking-rejoining enzymes"/>
    <property type="match status" value="1"/>
</dbReference>